<evidence type="ECO:0008006" key="3">
    <source>
        <dbReference type="Google" id="ProtNLM"/>
    </source>
</evidence>
<name>A0ABR3ZDY6_9PEZI</name>
<accession>A0ABR3ZDY6</accession>
<sequence>MAPQNVVLAHTSSRRVTAGISFHSFGHEATKTEEAPASQRWLRPTQNVTLQFPTDLDPAGGKHGLSETERRCTFTPCAATRDGLSILTRNGRITGLLGLPRPYQTLAAEVVDVGGGFSEDALSQSSVCIAGGTGIAPFLTMDATSSKTLCWSTRSDDFGAVEFALKETLIRPDEWLFVSIFVTSGEDAGGLVAEKPAAWWEETFKTLKSTYAGNINFYKRRIATDDLVVEKTKGDLTILFCGSKSLEWQIRMWTMGQATVFCTEIE</sequence>
<evidence type="ECO:0000313" key="1">
    <source>
        <dbReference type="EMBL" id="KAL1898457.1"/>
    </source>
</evidence>
<dbReference type="SUPFAM" id="SSF52343">
    <property type="entry name" value="Ferredoxin reductase-like, C-terminal NADP-linked domain"/>
    <property type="match status" value="1"/>
</dbReference>
<gene>
    <name evidence="1" type="ORF">Sste5346_003360</name>
</gene>
<organism evidence="1 2">
    <name type="scientific">Sporothrix stenoceras</name>
    <dbReference type="NCBI Taxonomy" id="5173"/>
    <lineage>
        <taxon>Eukaryota</taxon>
        <taxon>Fungi</taxon>
        <taxon>Dikarya</taxon>
        <taxon>Ascomycota</taxon>
        <taxon>Pezizomycotina</taxon>
        <taxon>Sordariomycetes</taxon>
        <taxon>Sordariomycetidae</taxon>
        <taxon>Ophiostomatales</taxon>
        <taxon>Ophiostomataceae</taxon>
        <taxon>Sporothrix</taxon>
    </lineage>
</organism>
<proteinExistence type="predicted"/>
<reference evidence="1 2" key="1">
    <citation type="journal article" date="2024" name="IMA Fungus">
        <title>IMA Genome - F19 : A genome assembly and annotation guide to empower mycologists, including annotated draft genome sequences of Ceratocystis pirilliformis, Diaporthe australafricana, Fusarium ophioides, Paecilomyces lecythidis, and Sporothrix stenoceras.</title>
        <authorList>
            <person name="Aylward J."/>
            <person name="Wilson A.M."/>
            <person name="Visagie C.M."/>
            <person name="Spraker J."/>
            <person name="Barnes I."/>
            <person name="Buitendag C."/>
            <person name="Ceriani C."/>
            <person name="Del Mar Angel L."/>
            <person name="du Plessis D."/>
            <person name="Fuchs T."/>
            <person name="Gasser K."/>
            <person name="Kramer D."/>
            <person name="Li W."/>
            <person name="Munsamy K."/>
            <person name="Piso A."/>
            <person name="Price J.L."/>
            <person name="Sonnekus B."/>
            <person name="Thomas C."/>
            <person name="van der Nest A."/>
            <person name="van Dijk A."/>
            <person name="van Heerden A."/>
            <person name="van Vuuren N."/>
            <person name="Yilmaz N."/>
            <person name="Duong T.A."/>
            <person name="van der Merwe N.A."/>
            <person name="Wingfield M.J."/>
            <person name="Wingfield B.D."/>
        </authorList>
    </citation>
    <scope>NUCLEOTIDE SEQUENCE [LARGE SCALE GENOMIC DNA]</scope>
    <source>
        <strain evidence="1 2">CMW 5346</strain>
    </source>
</reference>
<dbReference type="EMBL" id="JAWCUI010000015">
    <property type="protein sequence ID" value="KAL1898457.1"/>
    <property type="molecule type" value="Genomic_DNA"/>
</dbReference>
<dbReference type="InterPro" id="IPR039261">
    <property type="entry name" value="FNR_nucleotide-bd"/>
</dbReference>
<keyword evidence="2" id="KW-1185">Reference proteome</keyword>
<dbReference type="Gene3D" id="3.40.50.80">
    <property type="entry name" value="Nucleotide-binding domain of ferredoxin-NADP reductase (FNR) module"/>
    <property type="match status" value="1"/>
</dbReference>
<comment type="caution">
    <text evidence="1">The sequence shown here is derived from an EMBL/GenBank/DDBJ whole genome shotgun (WGS) entry which is preliminary data.</text>
</comment>
<protein>
    <recommendedName>
        <fullName evidence="3">FAD-binding FR-type domain-containing protein</fullName>
    </recommendedName>
</protein>
<dbReference type="Proteomes" id="UP001583186">
    <property type="component" value="Unassembled WGS sequence"/>
</dbReference>
<evidence type="ECO:0000313" key="2">
    <source>
        <dbReference type="Proteomes" id="UP001583186"/>
    </source>
</evidence>